<dbReference type="InterPro" id="IPR000064">
    <property type="entry name" value="NLP_P60_dom"/>
</dbReference>
<reference evidence="6 7" key="1">
    <citation type="journal article" date="2019" name="Int. J. Syst. Evol. Microbiol.">
        <title>The Global Catalogue of Microorganisms (GCM) 10K type strain sequencing project: providing services to taxonomists for standard genome sequencing and annotation.</title>
        <authorList>
            <consortium name="The Broad Institute Genomics Platform"/>
            <consortium name="The Broad Institute Genome Sequencing Center for Infectious Disease"/>
            <person name="Wu L."/>
            <person name="Ma J."/>
        </authorList>
    </citation>
    <scope>NUCLEOTIDE SEQUENCE [LARGE SCALE GENOMIC DNA]</scope>
    <source>
        <strain evidence="6 7">JCM 13318</strain>
    </source>
</reference>
<evidence type="ECO:0000256" key="4">
    <source>
        <dbReference type="ARBA" id="ARBA00022807"/>
    </source>
</evidence>
<proteinExistence type="inferred from homology"/>
<protein>
    <recommendedName>
        <fullName evidence="5">NlpC/P60 domain-containing protein</fullName>
    </recommendedName>
</protein>
<dbReference type="Gene3D" id="3.90.1720.10">
    <property type="entry name" value="endopeptidase domain like (from Nostoc punctiforme)"/>
    <property type="match status" value="1"/>
</dbReference>
<keyword evidence="2" id="KW-0645">Protease</keyword>
<dbReference type="EMBL" id="BAAALX010000009">
    <property type="protein sequence ID" value="GAA1513212.1"/>
    <property type="molecule type" value="Genomic_DNA"/>
</dbReference>
<dbReference type="InterPro" id="IPR051202">
    <property type="entry name" value="Peptidase_C40"/>
</dbReference>
<gene>
    <name evidence="6" type="ORF">GCM10009690_15190</name>
</gene>
<dbReference type="PANTHER" id="PTHR47053">
    <property type="entry name" value="MUREIN DD-ENDOPEPTIDASE MEPH-RELATED"/>
    <property type="match status" value="1"/>
</dbReference>
<name>A0ABN2A8A6_9MICO</name>
<feature type="domain" description="NlpC/P60" evidence="5">
    <location>
        <begin position="286"/>
        <end position="408"/>
    </location>
</feature>
<sequence length="408" mass="44097">MQNLAYGEAAPIGEVETEANTVRRMRSRTFGDFPHAGPGLQTEREIMRTKIAVSAALGVGLVFGAGAPALSSNLSSTDAAKTSGISADVVPGQELERITDGKIEKGETAYVDVTVATLWTDPKAPRKVDKPALQHPVDLKKWNKNLESTDVRRGLTGKTETQATYGSEVSVLETKGSWAKVAVTDQKTPKNKKGYPGWLPKKQLVENDRFGKLAEEQPRAVVTKPKSELEGIEFTKDTGADVSFNVDLPLIAQDVDDVRVALPGGGAAWIDIDDVDVYDVGDKPEKPSGKDLVKTAKQFEGLRYLWAGVSSYGFDCSGFTYSIYKAHGIELPRDSGEQAKAGKAVSSSNLKPGDLLFFSTSSGTVHHVGMYVGDGKMIHSPNASKDVYVTDWKKWDTGNEFSGARRIL</sequence>
<dbReference type="InterPro" id="IPR038765">
    <property type="entry name" value="Papain-like_cys_pep_sf"/>
</dbReference>
<dbReference type="PROSITE" id="PS51935">
    <property type="entry name" value="NLPC_P60"/>
    <property type="match status" value="1"/>
</dbReference>
<dbReference type="Pfam" id="PF00877">
    <property type="entry name" value="NLPC_P60"/>
    <property type="match status" value="1"/>
</dbReference>
<dbReference type="Gene3D" id="2.30.30.40">
    <property type="entry name" value="SH3 Domains"/>
    <property type="match status" value="2"/>
</dbReference>
<dbReference type="Pfam" id="PF23795">
    <property type="entry name" value="SH3_YKFC_2nd"/>
    <property type="match status" value="1"/>
</dbReference>
<evidence type="ECO:0000256" key="1">
    <source>
        <dbReference type="ARBA" id="ARBA00007074"/>
    </source>
</evidence>
<evidence type="ECO:0000256" key="3">
    <source>
        <dbReference type="ARBA" id="ARBA00022801"/>
    </source>
</evidence>
<accession>A0ABN2A8A6</accession>
<dbReference type="InterPro" id="IPR057812">
    <property type="entry name" value="SH3_YKFC_2nd"/>
</dbReference>
<comment type="similarity">
    <text evidence="1">Belongs to the peptidase C40 family.</text>
</comment>
<dbReference type="PANTHER" id="PTHR47053:SF3">
    <property type="entry name" value="GAMMA-D-GLUTAMYL-L-LYSINE DIPEPTIDYL-PEPTIDASE"/>
    <property type="match status" value="1"/>
</dbReference>
<keyword evidence="7" id="KW-1185">Reference proteome</keyword>
<organism evidence="6 7">
    <name type="scientific">Brevibacterium permense</name>
    <dbReference type="NCBI Taxonomy" id="234834"/>
    <lineage>
        <taxon>Bacteria</taxon>
        <taxon>Bacillati</taxon>
        <taxon>Actinomycetota</taxon>
        <taxon>Actinomycetes</taxon>
        <taxon>Micrococcales</taxon>
        <taxon>Brevibacteriaceae</taxon>
        <taxon>Brevibacterium</taxon>
    </lineage>
</organism>
<evidence type="ECO:0000313" key="7">
    <source>
        <dbReference type="Proteomes" id="UP001500177"/>
    </source>
</evidence>
<dbReference type="SUPFAM" id="SSF54001">
    <property type="entry name" value="Cysteine proteinases"/>
    <property type="match status" value="1"/>
</dbReference>
<evidence type="ECO:0000256" key="2">
    <source>
        <dbReference type="ARBA" id="ARBA00022670"/>
    </source>
</evidence>
<dbReference type="Proteomes" id="UP001500177">
    <property type="component" value="Unassembled WGS sequence"/>
</dbReference>
<evidence type="ECO:0000259" key="5">
    <source>
        <dbReference type="PROSITE" id="PS51935"/>
    </source>
</evidence>
<comment type="caution">
    <text evidence="6">The sequence shown here is derived from an EMBL/GenBank/DDBJ whole genome shotgun (WGS) entry which is preliminary data.</text>
</comment>
<keyword evidence="3" id="KW-0378">Hydrolase</keyword>
<evidence type="ECO:0000313" key="6">
    <source>
        <dbReference type="EMBL" id="GAA1513212.1"/>
    </source>
</evidence>
<keyword evidence="4" id="KW-0788">Thiol protease</keyword>